<dbReference type="Pfam" id="PF02627">
    <property type="entry name" value="CMD"/>
    <property type="match status" value="2"/>
</dbReference>
<dbReference type="Gene3D" id="1.20.1290.10">
    <property type="entry name" value="AhpD-like"/>
    <property type="match status" value="1"/>
</dbReference>
<dbReference type="EMBL" id="JBHUDY010000002">
    <property type="protein sequence ID" value="MFD1613175.1"/>
    <property type="molecule type" value="Genomic_DNA"/>
</dbReference>
<sequence length="262" mass="28836">MIGQLLLLALSASATSAVTQPNRTESGFFMQIPSERREQIEAVSPAYGAYSQRLLLGELWQRPQLSRRDRSIVTVAALIAKNQTRDMRLHFGLALDNGVTPAELSEIITHLAFYAGWPNAASAIDIAYDVFHDRRIGQDQLTPERPTLLRIDQIAEDAREARVQESVGPVSPGLVDYTRDTLFHEVWLRPGLAPRDRSLITVAALVANGNTGQISGHLTRAMDNGLTRVEAGEILTQVAFYAGWPAAFTAAPAFKAVFDERK</sequence>
<name>A0ABW4I7N7_9SPHN</name>
<proteinExistence type="predicted"/>
<gene>
    <name evidence="2" type="ORF">ACFSCW_15325</name>
</gene>
<evidence type="ECO:0000313" key="3">
    <source>
        <dbReference type="Proteomes" id="UP001597115"/>
    </source>
</evidence>
<feature type="domain" description="Carboxymuconolactone decarboxylase-like" evidence="1">
    <location>
        <begin position="45"/>
        <end position="127"/>
    </location>
</feature>
<evidence type="ECO:0000259" key="1">
    <source>
        <dbReference type="Pfam" id="PF02627"/>
    </source>
</evidence>
<protein>
    <submittedName>
        <fullName evidence="2">Carboxymuconolactone decarboxylase family protein</fullName>
    </submittedName>
</protein>
<dbReference type="InterPro" id="IPR052512">
    <property type="entry name" value="4CMD/NDH-1_regulator"/>
</dbReference>
<dbReference type="SUPFAM" id="SSF69118">
    <property type="entry name" value="AhpD-like"/>
    <property type="match status" value="1"/>
</dbReference>
<dbReference type="Proteomes" id="UP001597115">
    <property type="component" value="Unassembled WGS sequence"/>
</dbReference>
<reference evidence="3" key="1">
    <citation type="journal article" date="2019" name="Int. J. Syst. Evol. Microbiol.">
        <title>The Global Catalogue of Microorganisms (GCM) 10K type strain sequencing project: providing services to taxonomists for standard genome sequencing and annotation.</title>
        <authorList>
            <consortium name="The Broad Institute Genomics Platform"/>
            <consortium name="The Broad Institute Genome Sequencing Center for Infectious Disease"/>
            <person name="Wu L."/>
            <person name="Ma J."/>
        </authorList>
    </citation>
    <scope>NUCLEOTIDE SEQUENCE [LARGE SCALE GENOMIC DNA]</scope>
    <source>
        <strain evidence="3">CGMCC 1.16275</strain>
    </source>
</reference>
<dbReference type="PANTHER" id="PTHR33570:SF9">
    <property type="entry name" value="BLL4600 PROTEIN"/>
    <property type="match status" value="1"/>
</dbReference>
<dbReference type="InterPro" id="IPR003779">
    <property type="entry name" value="CMD-like"/>
</dbReference>
<dbReference type="InterPro" id="IPR029032">
    <property type="entry name" value="AhpD-like"/>
</dbReference>
<feature type="domain" description="Carboxymuconolactone decarboxylase-like" evidence="1">
    <location>
        <begin position="172"/>
        <end position="255"/>
    </location>
</feature>
<evidence type="ECO:0000313" key="2">
    <source>
        <dbReference type="EMBL" id="MFD1613175.1"/>
    </source>
</evidence>
<accession>A0ABW4I7N7</accession>
<dbReference type="PANTHER" id="PTHR33570">
    <property type="entry name" value="4-CARBOXYMUCONOLACTONE DECARBOXYLASE FAMILY PROTEIN"/>
    <property type="match status" value="1"/>
</dbReference>
<keyword evidence="3" id="KW-1185">Reference proteome</keyword>
<comment type="caution">
    <text evidence="2">The sequence shown here is derived from an EMBL/GenBank/DDBJ whole genome shotgun (WGS) entry which is preliminary data.</text>
</comment>
<dbReference type="RefSeq" id="WP_380890998.1">
    <property type="nucleotide sequence ID" value="NZ_JBHUDY010000002.1"/>
</dbReference>
<organism evidence="2 3">
    <name type="scientific">Sphingomonas tabacisoli</name>
    <dbReference type="NCBI Taxonomy" id="2249466"/>
    <lineage>
        <taxon>Bacteria</taxon>
        <taxon>Pseudomonadati</taxon>
        <taxon>Pseudomonadota</taxon>
        <taxon>Alphaproteobacteria</taxon>
        <taxon>Sphingomonadales</taxon>
        <taxon>Sphingomonadaceae</taxon>
        <taxon>Sphingomonas</taxon>
    </lineage>
</organism>